<proteinExistence type="predicted"/>
<evidence type="ECO:0000313" key="3">
    <source>
        <dbReference type="Proteomes" id="UP001341840"/>
    </source>
</evidence>
<evidence type="ECO:0000256" key="1">
    <source>
        <dbReference type="SAM" id="MobiDB-lite"/>
    </source>
</evidence>
<gene>
    <name evidence="2" type="ORF">PIB30_008103</name>
</gene>
<accession>A0ABU6X6I1</accession>
<comment type="caution">
    <text evidence="2">The sequence shown here is derived from an EMBL/GenBank/DDBJ whole genome shotgun (WGS) entry which is preliminary data.</text>
</comment>
<dbReference type="EMBL" id="JASCZI010211466">
    <property type="protein sequence ID" value="MED6192228.1"/>
    <property type="molecule type" value="Genomic_DNA"/>
</dbReference>
<protein>
    <submittedName>
        <fullName evidence="2">Uncharacterized protein</fullName>
    </submittedName>
</protein>
<dbReference type="PANTHER" id="PTHR34686:SF1">
    <property type="entry name" value="MATERNAL EFFECT EMBRYO ARREST 59"/>
    <property type="match status" value="1"/>
</dbReference>
<reference evidence="2 3" key="1">
    <citation type="journal article" date="2023" name="Plants (Basel)">
        <title>Bridging the Gap: Combining Genomics and Transcriptomics Approaches to Understand Stylosanthes scabra, an Orphan Legume from the Brazilian Caatinga.</title>
        <authorList>
            <person name="Ferreira-Neto J.R.C."/>
            <person name="da Silva M.D."/>
            <person name="Binneck E."/>
            <person name="de Melo N.F."/>
            <person name="da Silva R.H."/>
            <person name="de Melo A.L.T.M."/>
            <person name="Pandolfi V."/>
            <person name="Bustamante F.O."/>
            <person name="Brasileiro-Vidal A.C."/>
            <person name="Benko-Iseppon A.M."/>
        </authorList>
    </citation>
    <scope>NUCLEOTIDE SEQUENCE [LARGE SCALE GENOMIC DNA]</scope>
    <source>
        <tissue evidence="2">Leaves</tissue>
    </source>
</reference>
<organism evidence="2 3">
    <name type="scientific">Stylosanthes scabra</name>
    <dbReference type="NCBI Taxonomy" id="79078"/>
    <lineage>
        <taxon>Eukaryota</taxon>
        <taxon>Viridiplantae</taxon>
        <taxon>Streptophyta</taxon>
        <taxon>Embryophyta</taxon>
        <taxon>Tracheophyta</taxon>
        <taxon>Spermatophyta</taxon>
        <taxon>Magnoliopsida</taxon>
        <taxon>eudicotyledons</taxon>
        <taxon>Gunneridae</taxon>
        <taxon>Pentapetalae</taxon>
        <taxon>rosids</taxon>
        <taxon>fabids</taxon>
        <taxon>Fabales</taxon>
        <taxon>Fabaceae</taxon>
        <taxon>Papilionoideae</taxon>
        <taxon>50 kb inversion clade</taxon>
        <taxon>dalbergioids sensu lato</taxon>
        <taxon>Dalbergieae</taxon>
        <taxon>Pterocarpus clade</taxon>
        <taxon>Stylosanthes</taxon>
    </lineage>
</organism>
<keyword evidence="3" id="KW-1185">Reference proteome</keyword>
<name>A0ABU6X6I1_9FABA</name>
<sequence>MVGQWNKPSRSDEVVDPDEQLRIADEIRAQFEALAPKRPIKPNRSEPDQHPPGPVDPTTTTIPELQKFHSLQSHSHVCLSLSLTSLSLCFSDDDETFHSQDMICKDACADAQDEFVETDYYNKLASIDKQHHTTGSGFIKVLTEEGGSHHHLPNSQNHLTAAHETNLRGGYKCNPATNDWLPNIHDDQQHHQVFTSSKPNRSESS</sequence>
<dbReference type="PANTHER" id="PTHR34686">
    <property type="entry name" value="MATERNAL EFFECT EMBRYO ARREST PROTEIN"/>
    <property type="match status" value="1"/>
</dbReference>
<dbReference type="Proteomes" id="UP001341840">
    <property type="component" value="Unassembled WGS sequence"/>
</dbReference>
<evidence type="ECO:0000313" key="2">
    <source>
        <dbReference type="EMBL" id="MED6192228.1"/>
    </source>
</evidence>
<feature type="region of interest" description="Disordered" evidence="1">
    <location>
        <begin position="32"/>
        <end position="61"/>
    </location>
</feature>